<dbReference type="Pfam" id="PF00753">
    <property type="entry name" value="Lactamase_B"/>
    <property type="match status" value="1"/>
</dbReference>
<accession>A0A4V0H235</accession>
<dbReference type="InterPro" id="IPR001279">
    <property type="entry name" value="Metallo-B-lactamas"/>
</dbReference>
<name>A0A4V0H235_STRPO</name>
<dbReference type="GO" id="GO:0046872">
    <property type="term" value="F:metal ion binding"/>
    <property type="evidence" value="ECO:0007669"/>
    <property type="project" value="UniProtKB-KW"/>
</dbReference>
<dbReference type="Gene3D" id="3.60.15.10">
    <property type="entry name" value="Ribonuclease Z/Hydroxyacylglutathione hydrolase-like"/>
    <property type="match status" value="1"/>
</dbReference>
<feature type="domain" description="Metallo-beta-lactamase" evidence="6">
    <location>
        <begin position="47"/>
        <end position="268"/>
    </location>
</feature>
<evidence type="ECO:0000256" key="3">
    <source>
        <dbReference type="ARBA" id="ARBA00022723"/>
    </source>
</evidence>
<protein>
    <submittedName>
        <fullName evidence="7">Metal dependent hydrolase</fullName>
        <ecNumber evidence="7">3.-.-.-</ecNumber>
        <ecNumber evidence="7">3.1.1.81</ecNumber>
    </submittedName>
</protein>
<evidence type="ECO:0000259" key="6">
    <source>
        <dbReference type="SMART" id="SM00849"/>
    </source>
</evidence>
<evidence type="ECO:0000256" key="2">
    <source>
        <dbReference type="ARBA" id="ARBA00007749"/>
    </source>
</evidence>
<keyword evidence="3" id="KW-0479">Metal-binding</keyword>
<evidence type="ECO:0000256" key="4">
    <source>
        <dbReference type="ARBA" id="ARBA00022801"/>
    </source>
</evidence>
<dbReference type="OrthoDB" id="9802897at2"/>
<keyword evidence="5" id="KW-0862">Zinc</keyword>
<dbReference type="EC" id="3.-.-.-" evidence="7"/>
<dbReference type="AlphaFoldDB" id="A0A4V0H235"/>
<dbReference type="InterPro" id="IPR036866">
    <property type="entry name" value="RibonucZ/Hydroxyglut_hydro"/>
</dbReference>
<dbReference type="GO" id="GO:0102007">
    <property type="term" value="F:acyl-L-homoserine-lactone lactonohydrolase activity"/>
    <property type="evidence" value="ECO:0007669"/>
    <property type="project" value="UniProtKB-EC"/>
</dbReference>
<keyword evidence="4 7" id="KW-0378">Hydrolase</keyword>
<organism evidence="7 8">
    <name type="scientific">Streptococcus porcinus</name>
    <dbReference type="NCBI Taxonomy" id="1340"/>
    <lineage>
        <taxon>Bacteria</taxon>
        <taxon>Bacillati</taxon>
        <taxon>Bacillota</taxon>
        <taxon>Bacilli</taxon>
        <taxon>Lactobacillales</taxon>
        <taxon>Streptococcaceae</taxon>
        <taxon>Streptococcus</taxon>
    </lineage>
</organism>
<gene>
    <name evidence="7" type="primary">attM</name>
    <name evidence="7" type="ORF">NCTC10924_00493</name>
</gene>
<dbReference type="InterPro" id="IPR051013">
    <property type="entry name" value="MBL_superfamily_lactonases"/>
</dbReference>
<dbReference type="PANTHER" id="PTHR42978">
    <property type="entry name" value="QUORUM-QUENCHING LACTONASE YTNP-RELATED-RELATED"/>
    <property type="match status" value="1"/>
</dbReference>
<dbReference type="CDD" id="cd07730">
    <property type="entry name" value="metallo-hydrolase-like_MBL-fold"/>
    <property type="match status" value="1"/>
</dbReference>
<dbReference type="SUPFAM" id="SSF56281">
    <property type="entry name" value="Metallo-hydrolase/oxidoreductase"/>
    <property type="match status" value="1"/>
</dbReference>
<evidence type="ECO:0000256" key="5">
    <source>
        <dbReference type="ARBA" id="ARBA00022833"/>
    </source>
</evidence>
<sequence>MHQLCPLRKELTVMSKIKSLKYFECGYCVNQESMIFKGVSKKELLFPAGVFLIEHEDLGYILYDTGYALDVASSKKLKYLLYRLPNPIHLKREDCIDRQLEKLDIKVSQINHIMISHLHPDHIGSLKLFPNASFYLSRKAYDSYKQPKFRELIFREYFPEDFDKCLQVLDFPTVSSLLPEQKCLDFLMDGSIIAYSLDGHARGQLCLHLPDQKLFLAADTVWRTDMLDKIDRMRTIPRLIQSDFKAYQSSIEILKEIQKQGIEVLVSHEDPEKIRRILHE</sequence>
<dbReference type="EMBL" id="LR594052">
    <property type="protein sequence ID" value="VTT42116.1"/>
    <property type="molecule type" value="Genomic_DNA"/>
</dbReference>
<evidence type="ECO:0000313" key="8">
    <source>
        <dbReference type="Proteomes" id="UP000306241"/>
    </source>
</evidence>
<comment type="cofactor">
    <cofactor evidence="1">
        <name>Zn(2+)</name>
        <dbReference type="ChEBI" id="CHEBI:29105"/>
    </cofactor>
</comment>
<dbReference type="PANTHER" id="PTHR42978:SF2">
    <property type="entry name" value="102 KBASES UNSTABLE REGION: FROM 1 TO 119443"/>
    <property type="match status" value="1"/>
</dbReference>
<evidence type="ECO:0000256" key="1">
    <source>
        <dbReference type="ARBA" id="ARBA00001947"/>
    </source>
</evidence>
<reference evidence="7 8" key="1">
    <citation type="submission" date="2019-05" db="EMBL/GenBank/DDBJ databases">
        <authorList>
            <consortium name="Pathogen Informatics"/>
        </authorList>
    </citation>
    <scope>NUCLEOTIDE SEQUENCE [LARGE SCALE GENOMIC DNA]</scope>
    <source>
        <strain evidence="7 8">NCTC10924</strain>
    </source>
</reference>
<proteinExistence type="inferred from homology"/>
<dbReference type="SMART" id="SM00849">
    <property type="entry name" value="Lactamase_B"/>
    <property type="match status" value="1"/>
</dbReference>
<comment type="similarity">
    <text evidence="2">Belongs to the metallo-beta-lactamase superfamily.</text>
</comment>
<evidence type="ECO:0000313" key="7">
    <source>
        <dbReference type="EMBL" id="VTT42116.1"/>
    </source>
</evidence>
<dbReference type="Proteomes" id="UP000306241">
    <property type="component" value="Chromosome"/>
</dbReference>
<dbReference type="EC" id="3.1.1.81" evidence="7"/>